<dbReference type="EMBL" id="CBXI010000024">
    <property type="protein sequence ID" value="CDL91469.1"/>
    <property type="molecule type" value="Genomic_DNA"/>
</dbReference>
<evidence type="ECO:0000313" key="1">
    <source>
        <dbReference type="EMBL" id="CDL91469.1"/>
    </source>
</evidence>
<accession>W6N7V8</accession>
<gene>
    <name evidence="1" type="ORF">CTDIVETGP_1539</name>
</gene>
<name>W6N7V8_CLOTY</name>
<dbReference type="AlphaFoldDB" id="W6N7V8"/>
<dbReference type="RefSeq" id="WP_017895700.1">
    <property type="nucleotide sequence ID" value="NZ_CBXI010000024.1"/>
</dbReference>
<dbReference type="Proteomes" id="UP000019482">
    <property type="component" value="Unassembled WGS sequence"/>
</dbReference>
<protein>
    <submittedName>
        <fullName evidence="1">Uncharacterized protein</fullName>
    </submittedName>
</protein>
<organism evidence="1 2">
    <name type="scientific">Clostridium tyrobutyricum DIVETGP</name>
    <dbReference type="NCBI Taxonomy" id="1408889"/>
    <lineage>
        <taxon>Bacteria</taxon>
        <taxon>Bacillati</taxon>
        <taxon>Bacillota</taxon>
        <taxon>Clostridia</taxon>
        <taxon>Eubacteriales</taxon>
        <taxon>Clostridiaceae</taxon>
        <taxon>Clostridium</taxon>
    </lineage>
</organism>
<evidence type="ECO:0000313" key="2">
    <source>
        <dbReference type="Proteomes" id="UP000019482"/>
    </source>
</evidence>
<proteinExistence type="predicted"/>
<keyword evidence="2" id="KW-1185">Reference proteome</keyword>
<reference evidence="1 2" key="1">
    <citation type="journal article" date="2015" name="Genome Announc.">
        <title>Draft Genome Sequence of Clostridium tyrobutyricum Strain DIVETGP, Isolated from Cow's Milk for Grana Padano Production.</title>
        <authorList>
            <person name="Soggiu A."/>
            <person name="Piras C."/>
            <person name="Gaiarsa S."/>
            <person name="Sassera D."/>
            <person name="Roncada P."/>
            <person name="Bendixen E."/>
            <person name="Brasca M."/>
            <person name="Bonizzi L."/>
        </authorList>
    </citation>
    <scope>NUCLEOTIDE SEQUENCE [LARGE SCALE GENOMIC DNA]</scope>
    <source>
        <strain evidence="1 2">DIVETGP</strain>
    </source>
</reference>
<comment type="caution">
    <text evidence="1">The sequence shown here is derived from an EMBL/GenBank/DDBJ whole genome shotgun (WGS) entry which is preliminary data.</text>
</comment>
<sequence>MRSIGLNSKRLLEIAIAEHSCCLDKKLESVNNNKNIPQNLKSIIAEREAILQAIAKMIEENNKAIFLSLKNNDIIKDTVNP</sequence>
<dbReference type="GeneID" id="29420562"/>